<dbReference type="PRINTS" id="PR00109">
    <property type="entry name" value="TYRKINASE"/>
</dbReference>
<keyword evidence="2" id="KW-0067">ATP-binding</keyword>
<dbReference type="EMBL" id="JBBJCI010000437">
    <property type="protein sequence ID" value="KAK7230314.1"/>
    <property type="molecule type" value="Genomic_DNA"/>
</dbReference>
<dbReference type="PROSITE" id="PS50011">
    <property type="entry name" value="PROTEIN_KINASE_DOM"/>
    <property type="match status" value="1"/>
</dbReference>
<dbReference type="InterPro" id="IPR051681">
    <property type="entry name" value="Ser/Thr_Kinases-Pseudokinases"/>
</dbReference>
<feature type="compositionally biased region" description="Pro residues" evidence="3">
    <location>
        <begin position="375"/>
        <end position="388"/>
    </location>
</feature>
<gene>
    <name evidence="7" type="ORF">SO694_0018001</name>
</gene>
<feature type="compositionally biased region" description="Low complexity" evidence="3">
    <location>
        <begin position="483"/>
        <end position="534"/>
    </location>
</feature>
<proteinExistence type="predicted"/>
<feature type="compositionally biased region" description="Low complexity" evidence="3">
    <location>
        <begin position="541"/>
        <end position="551"/>
    </location>
</feature>
<evidence type="ECO:0000313" key="8">
    <source>
        <dbReference type="Proteomes" id="UP001363151"/>
    </source>
</evidence>
<keyword evidence="4" id="KW-0812">Transmembrane</keyword>
<dbReference type="Gene3D" id="3.90.70.80">
    <property type="match status" value="1"/>
</dbReference>
<feature type="domain" description="OTU" evidence="6">
    <location>
        <begin position="967"/>
        <end position="1152"/>
    </location>
</feature>
<evidence type="ECO:0000259" key="6">
    <source>
        <dbReference type="PROSITE" id="PS50802"/>
    </source>
</evidence>
<sequence>MGLQAWVFHAVVSAGAQGRQLDGQSVGQLSLDAVDLAGEDSDGCGDPGPSAGDAGLIVVSGTETGAGCLEDAKTWFGVFRDGEEVSVAARDDVTPALVAANGAAGAAALLDSDGALTVVGEAGGSLVTLEGGALGDAPVDHLAPLDVDGRVVAFEEYGALRLLASDGAGSLEEVDRLDLGDLAGKKMILDPARAAIYVAGTLDDGGARALARVDIFEDSLNSTWTTSLGLDEGTPQLHLRRASGDSAASEVLLVSKYFYARVDAADGVLLHADDTDGRWLPEDSAAQAAYDPARDCLWSVDGTTLRMSATDTGAAVYDWDYYADSADLVALSPEDGGDPEGTAIHATGDGRVAVVVVFSGDSYYETYLAYFTEPEPTPEPTSPEPTPGPTIETPEPSSAPTPEPSPEPTPGPTIETPEPSSAPTPGPSLEPSPDPTPKPTPTPSLEPVSETPDPIAEPTPKRPEPTLEPTPGPSPTPTPRPTAMPTRTPSVSPVTPRPTFKVTPTPTVSPTPTLTPTSVPSSPEPEMSLESLAGESEEAPESGTSSSSGDMDAATIGGGAAAAACLFFAVVALVVVRRRRDAEKQEAFEDEATALEILKTEETKDIESYGAGLRAPSCTIAEFEVELRHVEDEPFARGGQGTVHLAEYQGEAVCLKKMSQLGMSAADRQRMFSQFSRELAIMVRLRSPRIVLVLGVVTTDPSYLGLVLEYLPGGSLRDALDAEGAVDAERQRVWSADVARGMAYLYKSRIEHRDLKSLNCLLTHDGRGKVCDFGLSKCDDLAATRATAGLCGTPAFMAPEYLDGAMFHQKCDVYSYAMVLYEIWTRGFPWEGLSPPQIIAKVVVQRLRPEVPPSIPRDMRARMTACWAHDASVRPSFKDIVTSLDASTPRPRTKGPWDHVPLLEGDAHVRPMRTYERSTVLKRVLESAELLHGDSSRSTLSRCSSGGSENLGVERRRLRDRLRDFGLREHAVAGDGNCQFRAIAHQLCGNDERHDAVRKRVVGQLALEPERYAEFCMVEDAEDADFESFVRRMADDGEWGDAVTLQAAADVYGVVVCLVTSYAERGIFRVEPRARLEAPRPDAPPIPNAPPPRSLGSREFDEEVAHVVSALESTPPPPPPAATPQHRTPPTAPPTILLAFWAESHYASIVPEEDLAGAAPS</sequence>
<dbReference type="Proteomes" id="UP001363151">
    <property type="component" value="Unassembled WGS sequence"/>
</dbReference>
<dbReference type="InterPro" id="IPR003323">
    <property type="entry name" value="OTU_dom"/>
</dbReference>
<dbReference type="Pfam" id="PF07714">
    <property type="entry name" value="PK_Tyr_Ser-Thr"/>
    <property type="match status" value="1"/>
</dbReference>
<organism evidence="7 8">
    <name type="scientific">Aureococcus anophagefferens</name>
    <name type="common">Harmful bloom alga</name>
    <dbReference type="NCBI Taxonomy" id="44056"/>
    <lineage>
        <taxon>Eukaryota</taxon>
        <taxon>Sar</taxon>
        <taxon>Stramenopiles</taxon>
        <taxon>Ochrophyta</taxon>
        <taxon>Pelagophyceae</taxon>
        <taxon>Pelagomonadales</taxon>
        <taxon>Pelagomonadaceae</taxon>
        <taxon>Aureococcus</taxon>
    </lineage>
</organism>
<keyword evidence="4" id="KW-0472">Membrane</keyword>
<dbReference type="InterPro" id="IPR011009">
    <property type="entry name" value="Kinase-like_dom_sf"/>
</dbReference>
<feature type="region of interest" description="Disordered" evidence="3">
    <location>
        <begin position="373"/>
        <end position="551"/>
    </location>
</feature>
<dbReference type="InterPro" id="IPR038765">
    <property type="entry name" value="Papain-like_cys_pep_sf"/>
</dbReference>
<evidence type="ECO:0000259" key="5">
    <source>
        <dbReference type="PROSITE" id="PS50011"/>
    </source>
</evidence>
<dbReference type="SUPFAM" id="SSF56112">
    <property type="entry name" value="Protein kinase-like (PK-like)"/>
    <property type="match status" value="1"/>
</dbReference>
<feature type="domain" description="Protein kinase" evidence="5">
    <location>
        <begin position="629"/>
        <end position="893"/>
    </location>
</feature>
<feature type="region of interest" description="Disordered" evidence="3">
    <location>
        <begin position="1077"/>
        <end position="1097"/>
    </location>
</feature>
<feature type="transmembrane region" description="Helical" evidence="4">
    <location>
        <begin position="556"/>
        <end position="576"/>
    </location>
</feature>
<name>A0ABR1FGE4_AURAN</name>
<keyword evidence="4" id="KW-1133">Transmembrane helix</keyword>
<keyword evidence="8" id="KW-1185">Reference proteome</keyword>
<dbReference type="CDD" id="cd13999">
    <property type="entry name" value="STKc_MAP3K-like"/>
    <property type="match status" value="1"/>
</dbReference>
<keyword evidence="7" id="KW-0808">Transferase</keyword>
<protein>
    <submittedName>
        <fullName evidence="7">Protein kinase</fullName>
    </submittedName>
</protein>
<dbReference type="SMART" id="SM00220">
    <property type="entry name" value="S_TKc"/>
    <property type="match status" value="1"/>
</dbReference>
<feature type="compositionally biased region" description="Pro residues" evidence="3">
    <location>
        <begin position="466"/>
        <end position="482"/>
    </location>
</feature>
<reference evidence="7 8" key="1">
    <citation type="submission" date="2024-03" db="EMBL/GenBank/DDBJ databases">
        <title>Aureococcus anophagefferens CCMP1851 and Kratosvirus quantuckense: Draft genome of a second virus-susceptible host strain in the model system.</title>
        <authorList>
            <person name="Chase E."/>
            <person name="Truchon A.R."/>
            <person name="Schepens W."/>
            <person name="Wilhelm S.W."/>
        </authorList>
    </citation>
    <scope>NUCLEOTIDE SEQUENCE [LARGE SCALE GENOMIC DNA]</scope>
    <source>
        <strain evidence="7 8">CCMP1851</strain>
    </source>
</reference>
<evidence type="ECO:0000313" key="7">
    <source>
        <dbReference type="EMBL" id="KAK7230314.1"/>
    </source>
</evidence>
<dbReference type="SUPFAM" id="SSF54001">
    <property type="entry name" value="Cysteine proteinases"/>
    <property type="match status" value="1"/>
</dbReference>
<dbReference type="PROSITE" id="PS50802">
    <property type="entry name" value="OTU"/>
    <property type="match status" value="1"/>
</dbReference>
<dbReference type="GO" id="GO:0016301">
    <property type="term" value="F:kinase activity"/>
    <property type="evidence" value="ECO:0007669"/>
    <property type="project" value="UniProtKB-KW"/>
</dbReference>
<dbReference type="Gene3D" id="1.10.510.10">
    <property type="entry name" value="Transferase(Phosphotransferase) domain 1"/>
    <property type="match status" value="1"/>
</dbReference>
<feature type="compositionally biased region" description="Pro residues" evidence="3">
    <location>
        <begin position="420"/>
        <end position="444"/>
    </location>
</feature>
<dbReference type="Pfam" id="PF02338">
    <property type="entry name" value="OTU"/>
    <property type="match status" value="1"/>
</dbReference>
<feature type="compositionally biased region" description="Pro residues" evidence="3">
    <location>
        <begin position="1081"/>
        <end position="1093"/>
    </location>
</feature>
<evidence type="ECO:0000256" key="1">
    <source>
        <dbReference type="ARBA" id="ARBA00022741"/>
    </source>
</evidence>
<evidence type="ECO:0000256" key="2">
    <source>
        <dbReference type="ARBA" id="ARBA00022840"/>
    </source>
</evidence>
<keyword evidence="1" id="KW-0547">Nucleotide-binding</keyword>
<dbReference type="InterPro" id="IPR000719">
    <property type="entry name" value="Prot_kinase_dom"/>
</dbReference>
<feature type="region of interest" description="Disordered" evidence="3">
    <location>
        <begin position="1109"/>
        <end position="1134"/>
    </location>
</feature>
<dbReference type="PROSITE" id="PS00108">
    <property type="entry name" value="PROTEIN_KINASE_ST"/>
    <property type="match status" value="1"/>
</dbReference>
<feature type="compositionally biased region" description="Pro residues" evidence="3">
    <location>
        <begin position="397"/>
        <end position="411"/>
    </location>
</feature>
<accession>A0ABR1FGE4</accession>
<dbReference type="PANTHER" id="PTHR44329:SF298">
    <property type="entry name" value="MIXED LINEAGE KINASE DOMAIN-LIKE PROTEIN"/>
    <property type="match status" value="1"/>
</dbReference>
<keyword evidence="7" id="KW-0418">Kinase</keyword>
<dbReference type="InterPro" id="IPR001245">
    <property type="entry name" value="Ser-Thr/Tyr_kinase_cat_dom"/>
</dbReference>
<dbReference type="PANTHER" id="PTHR44329">
    <property type="entry name" value="SERINE/THREONINE-PROTEIN KINASE TNNI3K-RELATED"/>
    <property type="match status" value="1"/>
</dbReference>
<evidence type="ECO:0000256" key="3">
    <source>
        <dbReference type="SAM" id="MobiDB-lite"/>
    </source>
</evidence>
<dbReference type="InterPro" id="IPR008271">
    <property type="entry name" value="Ser/Thr_kinase_AS"/>
</dbReference>
<evidence type="ECO:0000256" key="4">
    <source>
        <dbReference type="SAM" id="Phobius"/>
    </source>
</evidence>
<comment type="caution">
    <text evidence="7">The sequence shown here is derived from an EMBL/GenBank/DDBJ whole genome shotgun (WGS) entry which is preliminary data.</text>
</comment>